<dbReference type="HAMAP" id="MF_00276">
    <property type="entry name" value="KdpC"/>
    <property type="match status" value="1"/>
</dbReference>
<dbReference type="PANTHER" id="PTHR30042:SF2">
    <property type="entry name" value="POTASSIUM-TRANSPORTING ATPASE KDPC SUBUNIT"/>
    <property type="match status" value="1"/>
</dbReference>
<keyword evidence="7 11" id="KW-0630">Potassium</keyword>
<proteinExistence type="inferred from homology"/>
<keyword evidence="13" id="KW-1185">Reference proteome</keyword>
<sequence>MFREILNALAACLVTFALCSVAYPAAVWGVAWLAFPHQAGGSLIERDGKVIGSELIAQPFVSDKYVHPRPSAVDYKGDAAGGSNLGTKNPDLRAKVAERAKALNANEENPAPTDLVSASGGGLDPDISLEAAQYQAARVAGARGLSVERVRDLIDKQTVRSGAMIGAPPRINVLQLNLALDAAETTAPNR</sequence>
<dbReference type="GO" id="GO:0005524">
    <property type="term" value="F:ATP binding"/>
    <property type="evidence" value="ECO:0007669"/>
    <property type="project" value="UniProtKB-UniRule"/>
</dbReference>
<comment type="subcellular location">
    <subcellularLocation>
        <location evidence="11">Cell inner membrane</location>
        <topology evidence="11">Single-pass membrane protein</topology>
    </subcellularLocation>
</comment>
<evidence type="ECO:0000256" key="5">
    <source>
        <dbReference type="ARBA" id="ARBA00022741"/>
    </source>
</evidence>
<dbReference type="OrthoDB" id="9809491at2"/>
<comment type="function">
    <text evidence="11">Part of the high-affinity ATP-driven potassium transport (or Kdp) system, which catalyzes the hydrolysis of ATP coupled with the electrogenic transport of potassium into the cytoplasm. This subunit acts as a catalytic chaperone that increases the ATP-binding affinity of the ATP-hydrolyzing subunit KdpB by the formation of a transient KdpB/KdpC/ATP ternary complex.</text>
</comment>
<dbReference type="eggNOG" id="COG2156">
    <property type="taxonomic scope" value="Bacteria"/>
</dbReference>
<dbReference type="Pfam" id="PF02669">
    <property type="entry name" value="KdpC"/>
    <property type="match status" value="1"/>
</dbReference>
<keyword evidence="11" id="KW-0997">Cell inner membrane</keyword>
<evidence type="ECO:0000256" key="9">
    <source>
        <dbReference type="ARBA" id="ARBA00023065"/>
    </source>
</evidence>
<name>L0DLF6_SINAD</name>
<protein>
    <recommendedName>
        <fullName evidence="11">Potassium-transporting ATPase KdpC subunit</fullName>
    </recommendedName>
    <alternativeName>
        <fullName evidence="11">ATP phosphohydrolase [potassium-transporting] C chain</fullName>
    </alternativeName>
    <alternativeName>
        <fullName evidence="11">Potassium-binding and translocating subunit C</fullName>
    </alternativeName>
    <alternativeName>
        <fullName evidence="11">Potassium-translocating ATPase C chain</fullName>
    </alternativeName>
</protein>
<dbReference type="STRING" id="886293.Sinac_5538"/>
<evidence type="ECO:0000256" key="1">
    <source>
        <dbReference type="ARBA" id="ARBA00022448"/>
    </source>
</evidence>
<dbReference type="NCBIfam" id="TIGR00681">
    <property type="entry name" value="kdpC"/>
    <property type="match status" value="1"/>
</dbReference>
<reference evidence="12 13" key="1">
    <citation type="submission" date="2012-02" db="EMBL/GenBank/DDBJ databases">
        <title>Complete sequence of chromosome of Singulisphaera acidiphila DSM 18658.</title>
        <authorList>
            <consortium name="US DOE Joint Genome Institute (JGI-PGF)"/>
            <person name="Lucas S."/>
            <person name="Copeland A."/>
            <person name="Lapidus A."/>
            <person name="Glavina del Rio T."/>
            <person name="Dalin E."/>
            <person name="Tice H."/>
            <person name="Bruce D."/>
            <person name="Goodwin L."/>
            <person name="Pitluck S."/>
            <person name="Peters L."/>
            <person name="Ovchinnikova G."/>
            <person name="Chertkov O."/>
            <person name="Kyrpides N."/>
            <person name="Mavromatis K."/>
            <person name="Ivanova N."/>
            <person name="Brettin T."/>
            <person name="Detter J.C."/>
            <person name="Han C."/>
            <person name="Larimer F."/>
            <person name="Land M."/>
            <person name="Hauser L."/>
            <person name="Markowitz V."/>
            <person name="Cheng J.-F."/>
            <person name="Hugenholtz P."/>
            <person name="Woyke T."/>
            <person name="Wu D."/>
            <person name="Tindall B."/>
            <person name="Pomrenke H."/>
            <person name="Brambilla E."/>
            <person name="Klenk H.-P."/>
            <person name="Eisen J.A."/>
        </authorList>
    </citation>
    <scope>NUCLEOTIDE SEQUENCE [LARGE SCALE GENOMIC DNA]</scope>
    <source>
        <strain evidence="13">ATCC BAA-1392 / DSM 18658 / VKM B-2454 / MOB10</strain>
    </source>
</reference>
<organism evidence="12 13">
    <name type="scientific">Singulisphaera acidiphila (strain ATCC BAA-1392 / DSM 18658 / VKM B-2454 / MOB10)</name>
    <dbReference type="NCBI Taxonomy" id="886293"/>
    <lineage>
        <taxon>Bacteria</taxon>
        <taxon>Pseudomonadati</taxon>
        <taxon>Planctomycetota</taxon>
        <taxon>Planctomycetia</taxon>
        <taxon>Isosphaerales</taxon>
        <taxon>Isosphaeraceae</taxon>
        <taxon>Singulisphaera</taxon>
    </lineage>
</organism>
<dbReference type="Proteomes" id="UP000010798">
    <property type="component" value="Chromosome"/>
</dbReference>
<comment type="subunit">
    <text evidence="11">The system is composed of three essential subunits: KdpA, KdpB and KdpC.</text>
</comment>
<dbReference type="GO" id="GO:0005886">
    <property type="term" value="C:plasma membrane"/>
    <property type="evidence" value="ECO:0007669"/>
    <property type="project" value="UniProtKB-SubCell"/>
</dbReference>
<keyword evidence="9 11" id="KW-0406">Ion transport</keyword>
<evidence type="ECO:0000256" key="8">
    <source>
        <dbReference type="ARBA" id="ARBA00022989"/>
    </source>
</evidence>
<dbReference type="AlphaFoldDB" id="L0DLF6"/>
<dbReference type="RefSeq" id="WP_015248778.1">
    <property type="nucleotide sequence ID" value="NC_019892.1"/>
</dbReference>
<evidence type="ECO:0000256" key="11">
    <source>
        <dbReference type="HAMAP-Rule" id="MF_00276"/>
    </source>
</evidence>
<evidence type="ECO:0000256" key="6">
    <source>
        <dbReference type="ARBA" id="ARBA00022840"/>
    </source>
</evidence>
<gene>
    <name evidence="11" type="primary">kdpC</name>
    <name evidence="12" type="ordered locus">Sinac_5538</name>
</gene>
<keyword evidence="1 11" id="KW-0813">Transport</keyword>
<evidence type="ECO:0000256" key="4">
    <source>
        <dbReference type="ARBA" id="ARBA00022692"/>
    </source>
</evidence>
<keyword evidence="2 11" id="KW-1003">Cell membrane</keyword>
<keyword evidence="4 11" id="KW-0812">Transmembrane</keyword>
<keyword evidence="5 11" id="KW-0547">Nucleotide-binding</keyword>
<evidence type="ECO:0000256" key="3">
    <source>
        <dbReference type="ARBA" id="ARBA00022538"/>
    </source>
</evidence>
<evidence type="ECO:0000313" key="12">
    <source>
        <dbReference type="EMBL" id="AGA29678.1"/>
    </source>
</evidence>
<keyword evidence="6 11" id="KW-0067">ATP-binding</keyword>
<dbReference type="PIRSF" id="PIRSF001296">
    <property type="entry name" value="K_ATPase_KdpC"/>
    <property type="match status" value="1"/>
</dbReference>
<evidence type="ECO:0000313" key="13">
    <source>
        <dbReference type="Proteomes" id="UP000010798"/>
    </source>
</evidence>
<keyword evidence="8 11" id="KW-1133">Transmembrane helix</keyword>
<accession>L0DLF6</accession>
<dbReference type="EMBL" id="CP003364">
    <property type="protein sequence ID" value="AGA29678.1"/>
    <property type="molecule type" value="Genomic_DNA"/>
</dbReference>
<dbReference type="HOGENOM" id="CLU_077094_2_0_0"/>
<evidence type="ECO:0000256" key="7">
    <source>
        <dbReference type="ARBA" id="ARBA00022958"/>
    </source>
</evidence>
<dbReference type="GO" id="GO:0008556">
    <property type="term" value="F:P-type potassium transmembrane transporter activity"/>
    <property type="evidence" value="ECO:0007669"/>
    <property type="project" value="InterPro"/>
</dbReference>
<dbReference type="PANTHER" id="PTHR30042">
    <property type="entry name" value="POTASSIUM-TRANSPORTING ATPASE C CHAIN"/>
    <property type="match status" value="1"/>
</dbReference>
<dbReference type="InterPro" id="IPR003820">
    <property type="entry name" value="KdpC"/>
</dbReference>
<keyword evidence="3 11" id="KW-0633">Potassium transport</keyword>
<evidence type="ECO:0000256" key="2">
    <source>
        <dbReference type="ARBA" id="ARBA00022475"/>
    </source>
</evidence>
<evidence type="ECO:0000256" key="10">
    <source>
        <dbReference type="ARBA" id="ARBA00023136"/>
    </source>
</evidence>
<dbReference type="KEGG" id="saci:Sinac_5538"/>
<comment type="similarity">
    <text evidence="11">Belongs to the KdpC family.</text>
</comment>
<keyword evidence="10 11" id="KW-0472">Membrane</keyword>
<dbReference type="NCBIfam" id="NF001454">
    <property type="entry name" value="PRK00315.1"/>
    <property type="match status" value="1"/>
</dbReference>